<reference evidence="1 2" key="1">
    <citation type="journal article" date="2015" name="Genome Biol. Evol.">
        <title>Comparative Genomics of a Bacterivorous Green Alga Reveals Evolutionary Causalities and Consequences of Phago-Mixotrophic Mode of Nutrition.</title>
        <authorList>
            <person name="Burns J.A."/>
            <person name="Paasch A."/>
            <person name="Narechania A."/>
            <person name="Kim E."/>
        </authorList>
    </citation>
    <scope>NUCLEOTIDE SEQUENCE [LARGE SCALE GENOMIC DNA]</scope>
    <source>
        <strain evidence="1 2">PLY_AMNH</strain>
    </source>
</reference>
<dbReference type="EMBL" id="LGRX02030192">
    <property type="protein sequence ID" value="KAK3246007.1"/>
    <property type="molecule type" value="Genomic_DNA"/>
</dbReference>
<dbReference type="AlphaFoldDB" id="A0AAE0EZL1"/>
<protein>
    <submittedName>
        <fullName evidence="1">Uncharacterized protein</fullName>
    </submittedName>
</protein>
<evidence type="ECO:0000313" key="1">
    <source>
        <dbReference type="EMBL" id="KAK3246007.1"/>
    </source>
</evidence>
<sequence length="113" mass="12795">MFVSESPWINGRLGKPLLDKGKQLTWSLIESHVSTCEQNFPESTTFPVKCKLSPAYFSTQWQEYGVDCAEMAVEESFGVHVCRVRLASALTECSSPDEIERRCSIHLHLSEEL</sequence>
<organism evidence="1 2">
    <name type="scientific">Cymbomonas tetramitiformis</name>
    <dbReference type="NCBI Taxonomy" id="36881"/>
    <lineage>
        <taxon>Eukaryota</taxon>
        <taxon>Viridiplantae</taxon>
        <taxon>Chlorophyta</taxon>
        <taxon>Pyramimonadophyceae</taxon>
        <taxon>Pyramimonadales</taxon>
        <taxon>Pyramimonadaceae</taxon>
        <taxon>Cymbomonas</taxon>
    </lineage>
</organism>
<dbReference type="Proteomes" id="UP001190700">
    <property type="component" value="Unassembled WGS sequence"/>
</dbReference>
<evidence type="ECO:0000313" key="2">
    <source>
        <dbReference type="Proteomes" id="UP001190700"/>
    </source>
</evidence>
<comment type="caution">
    <text evidence="1">The sequence shown here is derived from an EMBL/GenBank/DDBJ whole genome shotgun (WGS) entry which is preliminary data.</text>
</comment>
<name>A0AAE0EZL1_9CHLO</name>
<proteinExistence type="predicted"/>
<accession>A0AAE0EZL1</accession>
<keyword evidence="2" id="KW-1185">Reference proteome</keyword>
<gene>
    <name evidence="1" type="ORF">CYMTET_44446</name>
</gene>